<keyword evidence="1" id="KW-0614">Plasmid</keyword>
<evidence type="ECO:0000313" key="1">
    <source>
        <dbReference type="EMBL" id="AJT60203.1"/>
    </source>
</evidence>
<accession>A0A0D4D9D3</accession>
<organism evidence="1">
    <name type="scientific">Escherichia coli</name>
    <dbReference type="NCBI Taxonomy" id="562"/>
    <lineage>
        <taxon>Bacteria</taxon>
        <taxon>Pseudomonadati</taxon>
        <taxon>Pseudomonadota</taxon>
        <taxon>Gammaproteobacteria</taxon>
        <taxon>Enterobacterales</taxon>
        <taxon>Enterobacteriaceae</taxon>
        <taxon>Escherichia</taxon>
    </lineage>
</organism>
<evidence type="ECO:0008006" key="2">
    <source>
        <dbReference type="Google" id="ProtNLM"/>
    </source>
</evidence>
<reference evidence="1" key="1">
    <citation type="journal article" date="2015" name="Microb. Drug Resist.">
        <title>p39R861-4, A Type 2?A/C2 Plasmid Carrying a Segment from the A/C1 Plasmid RA1.</title>
        <authorList>
            <person name="Anantham S."/>
            <person name="Harmer C.J."/>
            <person name="Hall R.M."/>
        </authorList>
    </citation>
    <scope>NUCLEOTIDE SEQUENCE</scope>
    <source>
        <strain evidence="1">39R861</strain>
        <plasmid evidence="1">p39R861-4</plasmid>
    </source>
</reference>
<proteinExistence type="predicted"/>
<name>A0A0D4D9D3_ECOLX</name>
<dbReference type="RefSeq" id="WP_012766352.1">
    <property type="nucleotide sequence ID" value="NZ_CXZQ01000051.1"/>
</dbReference>
<dbReference type="AlphaFoldDB" id="A0A0D4D9D3"/>
<protein>
    <recommendedName>
        <fullName evidence="2">NgrC</fullName>
    </recommendedName>
</protein>
<geneLocation type="plasmid" evidence="1">
    <name>p39R861-4</name>
</geneLocation>
<sequence>MIKQHFQNELIKCGYPDDLTIEYRLGYCQGDGVAFYGCLGVDNAQALMKRLLSTTKGRVDAVSRVKNLIAQKDIDNMFLVLREYAELQFCELDINRNSYGHHYSHWNTMRIDSNVDFTGIFPDDDTMLGTGIEGIDQAMLERWQGIWERFVLELSGDVKQLSKKLESDGYALIEASPHEEKVVWERTTQNYLVRVTELPERDFDMDHWDDGIRDQTIRSILEGKERVLGLRVEVLSRENEIVLGEESLHGLTVASDDKSYAGYRRELLRGAIQQTRDFFSRHLKAA</sequence>
<dbReference type="EMBL" id="KP276584">
    <property type="protein sequence ID" value="AJT60203.1"/>
    <property type="molecule type" value="Genomic_DNA"/>
</dbReference>